<feature type="domain" description="Large ribosomal subunit protein uL2 RNA-binding" evidence="8">
    <location>
        <begin position="44"/>
        <end position="119"/>
    </location>
</feature>
<evidence type="ECO:0000256" key="2">
    <source>
        <dbReference type="ARBA" id="ARBA00022980"/>
    </source>
</evidence>
<feature type="region of interest" description="Disordered" evidence="6">
    <location>
        <begin position="224"/>
        <end position="276"/>
    </location>
</feature>
<dbReference type="InterPro" id="IPR022666">
    <property type="entry name" value="Ribosomal_uL2_RNA-bd_dom"/>
</dbReference>
<dbReference type="InterPro" id="IPR014726">
    <property type="entry name" value="Ribosomal_uL2_dom3"/>
</dbReference>
<name>A0A7V3N5I1_UNCC3</name>
<feature type="compositionally biased region" description="Basic residues" evidence="6">
    <location>
        <begin position="257"/>
        <end position="266"/>
    </location>
</feature>
<dbReference type="SMART" id="SM01383">
    <property type="entry name" value="Ribosomal_L2"/>
    <property type="match status" value="1"/>
</dbReference>
<dbReference type="InterPro" id="IPR005880">
    <property type="entry name" value="Ribosomal_uL2_bac/org-type"/>
</dbReference>
<dbReference type="InterPro" id="IPR022669">
    <property type="entry name" value="Ribosomal_uL2_C"/>
</dbReference>
<dbReference type="GO" id="GO:0019843">
    <property type="term" value="F:rRNA binding"/>
    <property type="evidence" value="ECO:0007669"/>
    <property type="project" value="UniProtKB-UniRule"/>
</dbReference>
<comment type="similarity">
    <text evidence="1 5">Belongs to the universal ribosomal protein uL2 family.</text>
</comment>
<dbReference type="InterPro" id="IPR014722">
    <property type="entry name" value="Rib_uL2_dom2"/>
</dbReference>
<dbReference type="PANTHER" id="PTHR13691">
    <property type="entry name" value="RIBOSOMAL PROTEIN L2"/>
    <property type="match status" value="1"/>
</dbReference>
<comment type="function">
    <text evidence="5">One of the primary rRNA binding proteins. Required for association of the 30S and 50S subunits to form the 70S ribosome, for tRNA binding and peptide bond formation. It has been suggested to have peptidyltransferase activity; this is somewhat controversial. Makes several contacts with the 16S rRNA in the 70S ribosome.</text>
</comment>
<dbReference type="NCBIfam" id="TIGR01171">
    <property type="entry name" value="rplB_bact"/>
    <property type="match status" value="1"/>
</dbReference>
<keyword evidence="3 5" id="KW-0687">Ribonucleoprotein</keyword>
<organism evidence="9">
    <name type="scientific">candidate division CPR3 bacterium</name>
    <dbReference type="NCBI Taxonomy" id="2268181"/>
    <lineage>
        <taxon>Bacteria</taxon>
        <taxon>Bacteria division CPR3</taxon>
    </lineage>
</organism>
<reference evidence="9" key="1">
    <citation type="journal article" date="2020" name="mSystems">
        <title>Genome- and Community-Level Interaction Insights into Carbon Utilization and Element Cycling Functions of Hydrothermarchaeota in Hydrothermal Sediment.</title>
        <authorList>
            <person name="Zhou Z."/>
            <person name="Liu Y."/>
            <person name="Xu W."/>
            <person name="Pan J."/>
            <person name="Luo Z.H."/>
            <person name="Li M."/>
        </authorList>
    </citation>
    <scope>NUCLEOTIDE SEQUENCE [LARGE SCALE GENOMIC DNA]</scope>
    <source>
        <strain evidence="9">SpSt-757</strain>
    </source>
</reference>
<dbReference type="FunFam" id="2.30.30.30:FF:000001">
    <property type="entry name" value="50S ribosomal protein L2"/>
    <property type="match status" value="1"/>
</dbReference>
<gene>
    <name evidence="5" type="primary">rplB</name>
    <name evidence="9" type="ORF">ENV41_02250</name>
</gene>
<dbReference type="FunFam" id="4.10.950.10:FF:000001">
    <property type="entry name" value="50S ribosomal protein L2"/>
    <property type="match status" value="1"/>
</dbReference>
<dbReference type="InterPro" id="IPR002171">
    <property type="entry name" value="Ribosomal_uL2"/>
</dbReference>
<dbReference type="Gene3D" id="4.10.950.10">
    <property type="entry name" value="Ribosomal protein L2, domain 3"/>
    <property type="match status" value="1"/>
</dbReference>
<dbReference type="PIRSF" id="PIRSF002158">
    <property type="entry name" value="Ribosomal_L2"/>
    <property type="match status" value="1"/>
</dbReference>
<dbReference type="AlphaFoldDB" id="A0A7V3N5I1"/>
<keyword evidence="5" id="KW-0694">RNA-binding</keyword>
<dbReference type="HAMAP" id="MF_01320_B">
    <property type="entry name" value="Ribosomal_uL2_B"/>
    <property type="match status" value="1"/>
</dbReference>
<comment type="subunit">
    <text evidence="5">Part of the 50S ribosomal subunit. Forms a bridge to the 30S subunit in the 70S ribosome.</text>
</comment>
<protein>
    <recommendedName>
        <fullName evidence="4 5">Large ribosomal subunit protein uL2</fullName>
    </recommendedName>
</protein>
<dbReference type="Gene3D" id="2.30.30.30">
    <property type="match status" value="1"/>
</dbReference>
<dbReference type="EMBL" id="DTGG01000075">
    <property type="protein sequence ID" value="HFZ08937.1"/>
    <property type="molecule type" value="Genomic_DNA"/>
</dbReference>
<accession>A0A7V3N5I1</accession>
<dbReference type="GO" id="GO:0002181">
    <property type="term" value="P:cytoplasmic translation"/>
    <property type="evidence" value="ECO:0007669"/>
    <property type="project" value="TreeGrafter"/>
</dbReference>
<proteinExistence type="inferred from homology"/>
<dbReference type="InterPro" id="IPR008991">
    <property type="entry name" value="Translation_prot_SH3-like_sf"/>
</dbReference>
<feature type="compositionally biased region" description="Basic and acidic residues" evidence="6">
    <location>
        <begin position="267"/>
        <end position="276"/>
    </location>
</feature>
<dbReference type="GO" id="GO:0015934">
    <property type="term" value="C:large ribosomal subunit"/>
    <property type="evidence" value="ECO:0007669"/>
    <property type="project" value="InterPro"/>
</dbReference>
<keyword evidence="5" id="KW-0699">rRNA-binding</keyword>
<evidence type="ECO:0000256" key="4">
    <source>
        <dbReference type="ARBA" id="ARBA00035242"/>
    </source>
</evidence>
<dbReference type="SMART" id="SM01382">
    <property type="entry name" value="Ribosomal_L2_C"/>
    <property type="match status" value="1"/>
</dbReference>
<evidence type="ECO:0000256" key="5">
    <source>
        <dbReference type="HAMAP-Rule" id="MF_01320"/>
    </source>
</evidence>
<dbReference type="Pfam" id="PF03947">
    <property type="entry name" value="Ribosomal_L2_C"/>
    <property type="match status" value="1"/>
</dbReference>
<evidence type="ECO:0000313" key="9">
    <source>
        <dbReference type="EMBL" id="HFZ08937.1"/>
    </source>
</evidence>
<keyword evidence="2 5" id="KW-0689">Ribosomal protein</keyword>
<feature type="domain" description="Large ribosomal subunit protein uL2 C-terminal" evidence="7">
    <location>
        <begin position="126"/>
        <end position="255"/>
    </location>
</feature>
<evidence type="ECO:0000259" key="8">
    <source>
        <dbReference type="SMART" id="SM01383"/>
    </source>
</evidence>
<dbReference type="PANTHER" id="PTHR13691:SF5">
    <property type="entry name" value="LARGE RIBOSOMAL SUBUNIT PROTEIN UL2M"/>
    <property type="match status" value="1"/>
</dbReference>
<dbReference type="GO" id="GO:0016740">
    <property type="term" value="F:transferase activity"/>
    <property type="evidence" value="ECO:0007669"/>
    <property type="project" value="InterPro"/>
</dbReference>
<evidence type="ECO:0000259" key="7">
    <source>
        <dbReference type="SMART" id="SM01382"/>
    </source>
</evidence>
<evidence type="ECO:0000256" key="6">
    <source>
        <dbReference type="SAM" id="MobiDB-lite"/>
    </source>
</evidence>
<dbReference type="GO" id="GO:0003735">
    <property type="term" value="F:structural constituent of ribosome"/>
    <property type="evidence" value="ECO:0007669"/>
    <property type="project" value="InterPro"/>
</dbReference>
<dbReference type="SUPFAM" id="SSF50104">
    <property type="entry name" value="Translation proteins SH3-like domain"/>
    <property type="match status" value="1"/>
</dbReference>
<sequence length="276" mass="30472">MSPIKIHKPTTPSRRFMTAVDVGQIVTKKEPEKSLVLGKKKSGGRSKGRVSVRHKGGGVKRLYRLVDFKQDKFDVPAKVKAIEYDPNRTAFLALLHYADGEKRYILAPAKLNTGDVILSSKNKLELKEGNRMPLKYIPVGTPIFNIELQPGEGGKIVKSAGSSAIITAFENGYVHVKMPSGEIRRILKDCLASIGVVSNPEHNKIKIGKAGRMRHLGVRPTVRGKAMHPSAHPHGGGEGRSPVGLKYPKTPWGKPAKGVKTRKRKYSDKLILKRRR</sequence>
<dbReference type="Gene3D" id="2.40.50.140">
    <property type="entry name" value="Nucleic acid-binding proteins"/>
    <property type="match status" value="1"/>
</dbReference>
<evidence type="ECO:0000256" key="3">
    <source>
        <dbReference type="ARBA" id="ARBA00023274"/>
    </source>
</evidence>
<evidence type="ECO:0000256" key="1">
    <source>
        <dbReference type="ARBA" id="ARBA00005636"/>
    </source>
</evidence>
<dbReference type="SUPFAM" id="SSF50249">
    <property type="entry name" value="Nucleic acid-binding proteins"/>
    <property type="match status" value="1"/>
</dbReference>
<dbReference type="InterPro" id="IPR012340">
    <property type="entry name" value="NA-bd_OB-fold"/>
</dbReference>
<dbReference type="Pfam" id="PF00181">
    <property type="entry name" value="Ribosomal_L2_N"/>
    <property type="match status" value="1"/>
</dbReference>
<comment type="caution">
    <text evidence="9">The sequence shown here is derived from an EMBL/GenBank/DDBJ whole genome shotgun (WGS) entry which is preliminary data.</text>
</comment>